<evidence type="ECO:0000256" key="2">
    <source>
        <dbReference type="ARBA" id="ARBA00022475"/>
    </source>
</evidence>
<comment type="caution">
    <text evidence="10">The sequence shown here is derived from an EMBL/GenBank/DDBJ whole genome shotgun (WGS) entry which is preliminary data.</text>
</comment>
<evidence type="ECO:0000313" key="10">
    <source>
        <dbReference type="EMBL" id="PJE51552.1"/>
    </source>
</evidence>
<keyword evidence="2" id="KW-1003">Cell membrane</keyword>
<dbReference type="InterPro" id="IPR038731">
    <property type="entry name" value="RgtA/B/C-like"/>
</dbReference>
<keyword evidence="4" id="KW-0808">Transferase</keyword>
<keyword evidence="5 8" id="KW-0812">Transmembrane</keyword>
<keyword evidence="7 8" id="KW-0472">Membrane</keyword>
<feature type="transmembrane region" description="Helical" evidence="8">
    <location>
        <begin position="114"/>
        <end position="132"/>
    </location>
</feature>
<dbReference type="Pfam" id="PF13231">
    <property type="entry name" value="PMT_2"/>
    <property type="match status" value="1"/>
</dbReference>
<dbReference type="PANTHER" id="PTHR33908:SF11">
    <property type="entry name" value="MEMBRANE PROTEIN"/>
    <property type="match status" value="1"/>
</dbReference>
<feature type="transmembrane region" description="Helical" evidence="8">
    <location>
        <begin position="403"/>
        <end position="420"/>
    </location>
</feature>
<dbReference type="GO" id="GO:0005886">
    <property type="term" value="C:plasma membrane"/>
    <property type="evidence" value="ECO:0007669"/>
    <property type="project" value="UniProtKB-SubCell"/>
</dbReference>
<evidence type="ECO:0000313" key="11">
    <source>
        <dbReference type="Proteomes" id="UP000228496"/>
    </source>
</evidence>
<feature type="transmembrane region" description="Helical" evidence="8">
    <location>
        <begin position="343"/>
        <end position="362"/>
    </location>
</feature>
<keyword evidence="3" id="KW-0328">Glycosyltransferase</keyword>
<feature type="transmembrane region" description="Helical" evidence="8">
    <location>
        <begin position="374"/>
        <end position="391"/>
    </location>
</feature>
<protein>
    <recommendedName>
        <fullName evidence="9">Glycosyltransferase RgtA/B/C/D-like domain-containing protein</fullName>
    </recommendedName>
</protein>
<feature type="domain" description="Glycosyltransferase RgtA/B/C/D-like" evidence="9">
    <location>
        <begin position="111"/>
        <end position="251"/>
    </location>
</feature>
<evidence type="ECO:0000256" key="7">
    <source>
        <dbReference type="ARBA" id="ARBA00023136"/>
    </source>
</evidence>
<evidence type="ECO:0000256" key="1">
    <source>
        <dbReference type="ARBA" id="ARBA00004651"/>
    </source>
</evidence>
<feature type="transmembrane region" description="Helical" evidence="8">
    <location>
        <begin position="432"/>
        <end position="450"/>
    </location>
</feature>
<evidence type="ECO:0000256" key="6">
    <source>
        <dbReference type="ARBA" id="ARBA00022989"/>
    </source>
</evidence>
<feature type="transmembrane region" description="Helical" evidence="8">
    <location>
        <begin position="6"/>
        <end position="26"/>
    </location>
</feature>
<organism evidence="10 11">
    <name type="scientific">Candidatus Yanofskybacteria bacterium CG10_big_fil_rev_8_21_14_0_10_36_16</name>
    <dbReference type="NCBI Taxonomy" id="1975096"/>
    <lineage>
        <taxon>Bacteria</taxon>
        <taxon>Candidatus Yanofskyibacteriota</taxon>
    </lineage>
</organism>
<comment type="subcellular location">
    <subcellularLocation>
        <location evidence="1">Cell membrane</location>
        <topology evidence="1">Multi-pass membrane protein</topology>
    </subcellularLocation>
</comment>
<gene>
    <name evidence="10" type="ORF">COV29_00120</name>
</gene>
<name>A0A2J0QBB1_9BACT</name>
<evidence type="ECO:0000256" key="4">
    <source>
        <dbReference type="ARBA" id="ARBA00022679"/>
    </source>
</evidence>
<sequence>MLNIKVQLIAIIIITASVALSMASVWNDSVIVDEVPHIGAGYSYLKKQDMRINPEHPPLVKDLAAIPLLFQDINQDAFKDPSWAEALNGQWVFGRNVIFGQGNDSQKITRSAKMPMLVFFVLSAILVFQWSRKLYGDKAGLMALFLFSFSTTIMAHSRFVTTDVAAMFGIVSATYFYVKWLEEHSNKNLWIAGLVLGVALITKFSTFLLLPFFFILAFIYGILSTNRFHTTCYLLLVTMVIIIIAFVFIVWPVYYFHTIGYPTERQLSDTVENLSTYGNRNFADIVIWMADKPVLRALGQYGLGLLMVVQRSVGGNTTFFLGETSKYGWWYYFPVVYFIKETLAWWGLVIMAVITFVITKTLRPRIGLKDFLKSNFTQFAMFLWLVVYWYTSMDSTLNIGVRHLLPVYPFTIILVSGQISQIAGRIKRETQTLIFTSNLLIMILFTWYFVENIRVYPYYLTYFNQAVGGPLNGYKYVVDSNLDWGQDLKRLSDWIEKNNIKKIEVDYFGWADQSYYLGDKVVWLSSEKYGGYDDFIARNKTDGWIAVSASFLQGSEGPKEEGFKQPNYLWLHELKPVTVIGNSILIYNIK</sequence>
<proteinExistence type="predicted"/>
<accession>A0A2J0QBB1</accession>
<dbReference type="AlphaFoldDB" id="A0A2J0QBB1"/>
<feature type="transmembrane region" description="Helical" evidence="8">
    <location>
        <begin position="190"/>
        <end position="220"/>
    </location>
</feature>
<dbReference type="EMBL" id="PCXQ01000001">
    <property type="protein sequence ID" value="PJE51552.1"/>
    <property type="molecule type" value="Genomic_DNA"/>
</dbReference>
<dbReference type="Proteomes" id="UP000228496">
    <property type="component" value="Unassembled WGS sequence"/>
</dbReference>
<dbReference type="GO" id="GO:0016763">
    <property type="term" value="F:pentosyltransferase activity"/>
    <property type="evidence" value="ECO:0007669"/>
    <property type="project" value="TreeGrafter"/>
</dbReference>
<evidence type="ECO:0000259" key="9">
    <source>
        <dbReference type="Pfam" id="PF13231"/>
    </source>
</evidence>
<keyword evidence="6 8" id="KW-1133">Transmembrane helix</keyword>
<feature type="transmembrane region" description="Helical" evidence="8">
    <location>
        <begin position="160"/>
        <end position="178"/>
    </location>
</feature>
<dbReference type="InterPro" id="IPR050297">
    <property type="entry name" value="LipidA_mod_glycosyltrf_83"/>
</dbReference>
<evidence type="ECO:0000256" key="8">
    <source>
        <dbReference type="SAM" id="Phobius"/>
    </source>
</evidence>
<feature type="transmembrane region" description="Helical" evidence="8">
    <location>
        <begin position="232"/>
        <end position="254"/>
    </location>
</feature>
<dbReference type="GO" id="GO:0009103">
    <property type="term" value="P:lipopolysaccharide biosynthetic process"/>
    <property type="evidence" value="ECO:0007669"/>
    <property type="project" value="UniProtKB-ARBA"/>
</dbReference>
<evidence type="ECO:0000256" key="3">
    <source>
        <dbReference type="ARBA" id="ARBA00022676"/>
    </source>
</evidence>
<dbReference type="PANTHER" id="PTHR33908">
    <property type="entry name" value="MANNOSYLTRANSFERASE YKCB-RELATED"/>
    <property type="match status" value="1"/>
</dbReference>
<evidence type="ECO:0000256" key="5">
    <source>
        <dbReference type="ARBA" id="ARBA00022692"/>
    </source>
</evidence>
<reference evidence="10 11" key="1">
    <citation type="submission" date="2017-09" db="EMBL/GenBank/DDBJ databases">
        <title>Depth-based differentiation of microbial function through sediment-hosted aquifers and enrichment of novel symbionts in the deep terrestrial subsurface.</title>
        <authorList>
            <person name="Probst A.J."/>
            <person name="Ladd B."/>
            <person name="Jarett J.K."/>
            <person name="Geller-Mcgrath D.E."/>
            <person name="Sieber C.M."/>
            <person name="Emerson J.B."/>
            <person name="Anantharaman K."/>
            <person name="Thomas B.C."/>
            <person name="Malmstrom R."/>
            <person name="Stieglmeier M."/>
            <person name="Klingl A."/>
            <person name="Woyke T."/>
            <person name="Ryan C.M."/>
            <person name="Banfield J.F."/>
        </authorList>
    </citation>
    <scope>NUCLEOTIDE SEQUENCE [LARGE SCALE GENOMIC DNA]</scope>
    <source>
        <strain evidence="10">CG10_big_fil_rev_8_21_14_0_10_36_16</strain>
    </source>
</reference>